<dbReference type="GO" id="GO:0005770">
    <property type="term" value="C:late endosome"/>
    <property type="evidence" value="ECO:0007669"/>
    <property type="project" value="TreeGrafter"/>
</dbReference>
<evidence type="ECO:0000313" key="4">
    <source>
        <dbReference type="Proteomes" id="UP000283895"/>
    </source>
</evidence>
<feature type="coiled-coil region" evidence="1">
    <location>
        <begin position="205"/>
        <end position="239"/>
    </location>
</feature>
<dbReference type="OrthoDB" id="2441647at2759"/>
<feature type="coiled-coil region" evidence="1">
    <location>
        <begin position="689"/>
        <end position="744"/>
    </location>
</feature>
<feature type="coiled-coil region" evidence="1">
    <location>
        <begin position="465"/>
        <end position="646"/>
    </location>
</feature>
<dbReference type="GO" id="GO:0005776">
    <property type="term" value="C:autophagosome"/>
    <property type="evidence" value="ECO:0007669"/>
    <property type="project" value="TreeGrafter"/>
</dbReference>
<feature type="compositionally biased region" description="Acidic residues" evidence="2">
    <location>
        <begin position="21"/>
        <end position="33"/>
    </location>
</feature>
<evidence type="ECO:0000256" key="2">
    <source>
        <dbReference type="SAM" id="MobiDB-lite"/>
    </source>
</evidence>
<feature type="coiled-coil region" evidence="1">
    <location>
        <begin position="272"/>
        <end position="422"/>
    </location>
</feature>
<dbReference type="GO" id="GO:1901098">
    <property type="term" value="P:positive regulation of autophagosome maturation"/>
    <property type="evidence" value="ECO:0007669"/>
    <property type="project" value="TreeGrafter"/>
</dbReference>
<dbReference type="PANTHER" id="PTHR46753">
    <property type="entry name" value="FYVE AND COILED-COIL DOMAIN-CONTAINING PROTEIN 1"/>
    <property type="match status" value="1"/>
</dbReference>
<dbReference type="STRING" id="356882.A0A423VJJ8"/>
<feature type="coiled-coil region" evidence="1">
    <location>
        <begin position="815"/>
        <end position="849"/>
    </location>
</feature>
<accession>A0A423VJJ8</accession>
<dbReference type="GO" id="GO:0072383">
    <property type="term" value="P:plus-end-directed vesicle transport along microtubule"/>
    <property type="evidence" value="ECO:0007669"/>
    <property type="project" value="TreeGrafter"/>
</dbReference>
<proteinExistence type="predicted"/>
<keyword evidence="1" id="KW-0175">Coiled coil</keyword>
<evidence type="ECO:0000256" key="1">
    <source>
        <dbReference type="SAM" id="Coils"/>
    </source>
</evidence>
<dbReference type="Proteomes" id="UP000283895">
    <property type="component" value="Unassembled WGS sequence"/>
</dbReference>
<evidence type="ECO:0000313" key="3">
    <source>
        <dbReference type="EMBL" id="ROV91076.1"/>
    </source>
</evidence>
<dbReference type="AlphaFoldDB" id="A0A423VJJ8"/>
<dbReference type="PANTHER" id="PTHR46753:SF2">
    <property type="entry name" value="FYVE AND COILED-COIL DOMAIN-CONTAINING PROTEIN 1"/>
    <property type="match status" value="1"/>
</dbReference>
<sequence length="1109" mass="125996">MASFDPVSDFTESSDVEIVEASDHEDDVEDSLDDVQAPGPQFQGLARGPLGALSIVNNRQMIEQQLREMEDVLSVVETDQVQVDTGGHGQEWAELNATLEKLIKKKDKVRSFLEVSTEKADARYSDLDEWMKKFSSIADLSWDRLFTLRDKLPPNMGPALIRLVAFYYPDDISMDELPNRYKELLRADLRLLAQASVPPAPSQSVPVLKENLLSARRRTKELEKEVAQRDATIEEIQLQLDTKSSEVTSLGARLDRLKDKYEDGSARIRKQYSELQNSMHVAEGELKTLRKEHDVKTKLLVDIQEKKQALLEEVQEAKAEVKEKDGLVQQLTERVQKLVEVGKDSGSALTTLKGTVRRLQESSTKKEEEARKTLERLQEQARSARDRQQQRIDQKDSEIDRLKTENDKIGLLEREKGRLEQQVATLGADNTSLNEKQRVVDDRISVLRKERQELQSRNAVLDMAVGAQKTRVQELQNKYDVLEQRELGLIKRDEWFREHVEKSDSSNAAQVNELTRQVAELQDQVRELSEENNESTRAIEKAQVLVSGMDQLKVEVSRRQAEINGLQEKAREGNTLLANAIEECNDLNDQLGELTETVTTLQHERDSLVGRVDEKSREILREREKARSLKEELDRVLADYRAKSNRVTSLEGEAQAQGKELARLVDEVAKLGDEVTKTQSSLGMERGRAQVLEKTEADIRSSLEALRRQYDEIVQARDDSLGLLEKERARCEKLEEDKKKLGGSLEDLRVWQLDSVRQQAELEEKNRTLVAESVVTKDLKRQISKFTEDISRKDQEISQARASLGWWEKSHSTVLTDTTDRIDSMDKQIRDLTDRLSQARDSLDKAERQAHEGVEGLQGFLARLCLTSPEDPSIFAGLARQLQSNGGMQSQRPAQVSGWSILVTWGEEEEEEMFEYPSGMEMMALELFRAAVTGRLSTRRCHLVLKGAIELVSTSPTIHAGVFSELASVFVKAVEAQPRDGFVAGLAFWQLLSIVEQRWQLGLVIAKDSLTAILDAHEYRDIFEVVVGHKSPGECEGCHFFTDTLAVLTRDAPSFAALVDTKDRSVRFFAKSRWRTSLWDCFITPPGSQEAVRFEIRNQGDFAWAHHFR</sequence>
<comment type="caution">
    <text evidence="3">The sequence shown here is derived from an EMBL/GenBank/DDBJ whole genome shotgun (WGS) entry which is preliminary data.</text>
</comment>
<feature type="region of interest" description="Disordered" evidence="2">
    <location>
        <begin position="21"/>
        <end position="41"/>
    </location>
</feature>
<gene>
    <name evidence="3" type="ORF">VMCG_09613</name>
</gene>
<dbReference type="Gene3D" id="1.10.287.1490">
    <property type="match status" value="1"/>
</dbReference>
<reference evidence="3 4" key="1">
    <citation type="submission" date="2015-09" db="EMBL/GenBank/DDBJ databases">
        <title>Host preference determinants of Valsa canker pathogens revealed by comparative genomics.</title>
        <authorList>
            <person name="Yin Z."/>
            <person name="Huang L."/>
        </authorList>
    </citation>
    <scope>NUCLEOTIDE SEQUENCE [LARGE SCALE GENOMIC DNA]</scope>
    <source>
        <strain evidence="3 4">03-1</strain>
    </source>
</reference>
<keyword evidence="4" id="KW-1185">Reference proteome</keyword>
<dbReference type="EMBL" id="LKEA01000058">
    <property type="protein sequence ID" value="ROV91076.1"/>
    <property type="molecule type" value="Genomic_DNA"/>
</dbReference>
<protein>
    <submittedName>
        <fullName evidence="3">Uncharacterized protein</fullName>
    </submittedName>
</protein>
<organism evidence="3 4">
    <name type="scientific">Cytospora schulzeri</name>
    <dbReference type="NCBI Taxonomy" id="448051"/>
    <lineage>
        <taxon>Eukaryota</taxon>
        <taxon>Fungi</taxon>
        <taxon>Dikarya</taxon>
        <taxon>Ascomycota</taxon>
        <taxon>Pezizomycotina</taxon>
        <taxon>Sordariomycetes</taxon>
        <taxon>Sordariomycetidae</taxon>
        <taxon>Diaporthales</taxon>
        <taxon>Cytosporaceae</taxon>
        <taxon>Cytospora</taxon>
    </lineage>
</organism>
<name>A0A423VJJ8_9PEZI</name>